<evidence type="ECO:0008006" key="3">
    <source>
        <dbReference type="Google" id="ProtNLM"/>
    </source>
</evidence>
<dbReference type="EMBL" id="BARS01023635">
    <property type="protein sequence ID" value="GAG13182.1"/>
    <property type="molecule type" value="Genomic_DNA"/>
</dbReference>
<feature type="transmembrane region" description="Helical" evidence="1">
    <location>
        <begin position="128"/>
        <end position="146"/>
    </location>
</feature>
<feature type="transmembrane region" description="Helical" evidence="1">
    <location>
        <begin position="30"/>
        <end position="51"/>
    </location>
</feature>
<proteinExistence type="predicted"/>
<comment type="caution">
    <text evidence="2">The sequence shown here is derived from an EMBL/GenBank/DDBJ whole genome shotgun (WGS) entry which is preliminary data.</text>
</comment>
<name>X0VPU7_9ZZZZ</name>
<protein>
    <recommendedName>
        <fullName evidence="3">EamA domain-containing protein</fullName>
    </recommendedName>
</protein>
<sequence length="157" mass="17194">GGILFLCLTLIVGISFLSFRFTKIKKITSYSIAFFAGSLAGIQAIMVKGATVWIANKNYNQNLLVFLSFIFAILMTALFSTGALQFSFKEGRVSIIMSVYNGVMTAFPILFGGIILQEWSSLQTLPKVFLGISILLTLIGIVILSIKHSQSLQDNNL</sequence>
<keyword evidence="1" id="KW-0812">Transmembrane</keyword>
<feature type="transmembrane region" description="Helical" evidence="1">
    <location>
        <begin position="63"/>
        <end position="88"/>
    </location>
</feature>
<feature type="transmembrane region" description="Helical" evidence="1">
    <location>
        <begin position="94"/>
        <end position="116"/>
    </location>
</feature>
<gene>
    <name evidence="2" type="ORF">S01H1_37623</name>
</gene>
<reference evidence="2" key="1">
    <citation type="journal article" date="2014" name="Front. Microbiol.">
        <title>High frequency of phylogenetically diverse reductive dehalogenase-homologous genes in deep subseafloor sedimentary metagenomes.</title>
        <authorList>
            <person name="Kawai M."/>
            <person name="Futagami T."/>
            <person name="Toyoda A."/>
            <person name="Takaki Y."/>
            <person name="Nishi S."/>
            <person name="Hori S."/>
            <person name="Arai W."/>
            <person name="Tsubouchi T."/>
            <person name="Morono Y."/>
            <person name="Uchiyama I."/>
            <person name="Ito T."/>
            <person name="Fujiyama A."/>
            <person name="Inagaki F."/>
            <person name="Takami H."/>
        </authorList>
    </citation>
    <scope>NUCLEOTIDE SEQUENCE</scope>
    <source>
        <strain evidence="2">Expedition CK06-06</strain>
    </source>
</reference>
<keyword evidence="1" id="KW-0472">Membrane</keyword>
<accession>X0VPU7</accession>
<feature type="non-terminal residue" evidence="2">
    <location>
        <position position="1"/>
    </location>
</feature>
<evidence type="ECO:0000313" key="2">
    <source>
        <dbReference type="EMBL" id="GAG13182.1"/>
    </source>
</evidence>
<organism evidence="2">
    <name type="scientific">marine sediment metagenome</name>
    <dbReference type="NCBI Taxonomy" id="412755"/>
    <lineage>
        <taxon>unclassified sequences</taxon>
        <taxon>metagenomes</taxon>
        <taxon>ecological metagenomes</taxon>
    </lineage>
</organism>
<evidence type="ECO:0000256" key="1">
    <source>
        <dbReference type="SAM" id="Phobius"/>
    </source>
</evidence>
<keyword evidence="1" id="KW-1133">Transmembrane helix</keyword>
<dbReference type="AlphaFoldDB" id="X0VPU7"/>